<reference evidence="4 5" key="1">
    <citation type="submission" date="2016-08" db="EMBL/GenBank/DDBJ databases">
        <title>Novel Firmicute Genomes.</title>
        <authorList>
            <person name="Poppleton D.I."/>
            <person name="Gribaldo S."/>
        </authorList>
    </citation>
    <scope>NUCLEOTIDE SEQUENCE [LARGE SCALE GENOMIC DNA]</scope>
    <source>
        <strain evidence="4 5">RAOx-1</strain>
    </source>
</reference>
<dbReference type="GO" id="GO:0007059">
    <property type="term" value="P:chromosome segregation"/>
    <property type="evidence" value="ECO:0007669"/>
    <property type="project" value="UniProtKB-UniRule"/>
</dbReference>
<keyword evidence="1 3" id="KW-0159">Chromosome partition</keyword>
<evidence type="ECO:0000313" key="4">
    <source>
        <dbReference type="EMBL" id="RKD25657.1"/>
    </source>
</evidence>
<dbReference type="OrthoDB" id="9811016at2"/>
<dbReference type="GO" id="GO:0005737">
    <property type="term" value="C:cytoplasm"/>
    <property type="evidence" value="ECO:0007669"/>
    <property type="project" value="UniProtKB-SubCell"/>
</dbReference>
<keyword evidence="3" id="KW-0963">Cytoplasm</keyword>
<proteinExistence type="inferred from homology"/>
<dbReference type="AlphaFoldDB" id="A0A419SN02"/>
<protein>
    <recommendedName>
        <fullName evidence="2 3">Segregation and condensation protein A</fullName>
    </recommendedName>
</protein>
<dbReference type="InterPro" id="IPR003768">
    <property type="entry name" value="ScpA"/>
</dbReference>
<dbReference type="GO" id="GO:0006260">
    <property type="term" value="P:DNA replication"/>
    <property type="evidence" value="ECO:0007669"/>
    <property type="project" value="UniProtKB-UniRule"/>
</dbReference>
<dbReference type="Pfam" id="PF02616">
    <property type="entry name" value="SMC_ScpA"/>
    <property type="match status" value="1"/>
</dbReference>
<dbReference type="GO" id="GO:0051301">
    <property type="term" value="P:cell division"/>
    <property type="evidence" value="ECO:0007669"/>
    <property type="project" value="UniProtKB-KW"/>
</dbReference>
<dbReference type="RefSeq" id="WP_120188328.1">
    <property type="nucleotide sequence ID" value="NZ_MCHY01000006.1"/>
</dbReference>
<comment type="subcellular location">
    <subcellularLocation>
        <location evidence="3">Cytoplasm</location>
    </subcellularLocation>
    <text evidence="3">Associated with two foci at the outer edges of the nucleoid region in young cells, and at four foci within both cell halves in older cells.</text>
</comment>
<dbReference type="InterPro" id="IPR023093">
    <property type="entry name" value="ScpA-like_C"/>
</dbReference>
<dbReference type="Gene3D" id="6.10.250.2410">
    <property type="match status" value="1"/>
</dbReference>
<comment type="function">
    <text evidence="3">Participates in chromosomal partition during cell division. May act via the formation of a condensin-like complex containing Smc and ScpB that pull DNA away from mid-cell into both cell halves.</text>
</comment>
<gene>
    <name evidence="3" type="primary">scpA</name>
    <name evidence="4" type="ORF">BEP19_01570</name>
</gene>
<keyword evidence="3" id="KW-0131">Cell cycle</keyword>
<dbReference type="Proteomes" id="UP000284219">
    <property type="component" value="Unassembled WGS sequence"/>
</dbReference>
<evidence type="ECO:0000256" key="1">
    <source>
        <dbReference type="ARBA" id="ARBA00022829"/>
    </source>
</evidence>
<dbReference type="PANTHER" id="PTHR33969:SF2">
    <property type="entry name" value="SEGREGATION AND CONDENSATION PROTEIN A"/>
    <property type="match status" value="1"/>
</dbReference>
<name>A0A419SN02_9BACL</name>
<sequence length="249" mass="28548">MDYKVRLHVFEGPLDLLLHLIDQAEVDIYDIPISEITDQYMEYIDTMQQFQIDVASEFLVMAATLVEIKSNMLLPKKKQAPLEPMLDGEEDEADPRQALIERLLKYRQYKTMAEHLKEKEAKQSQLFSRPALDLSPYRPAEEELALTGVSLYDLARAFTQVLKRAHEGDGPIVAVHRDEVSITDRMIEIEQRLMAAGSLRFSTLFRTAAPNRAEIVTSFMAILEMMTKGQIRCEQSALFAEIVIRLNEN</sequence>
<dbReference type="PANTHER" id="PTHR33969">
    <property type="entry name" value="SEGREGATION AND CONDENSATION PROTEIN A"/>
    <property type="match status" value="1"/>
</dbReference>
<organism evidence="4 5">
    <name type="scientific">Ammoniphilus oxalaticus</name>
    <dbReference type="NCBI Taxonomy" id="66863"/>
    <lineage>
        <taxon>Bacteria</taxon>
        <taxon>Bacillati</taxon>
        <taxon>Bacillota</taxon>
        <taxon>Bacilli</taxon>
        <taxon>Bacillales</taxon>
        <taxon>Paenibacillaceae</taxon>
        <taxon>Aneurinibacillus group</taxon>
        <taxon>Ammoniphilus</taxon>
    </lineage>
</organism>
<evidence type="ECO:0000313" key="5">
    <source>
        <dbReference type="Proteomes" id="UP000284219"/>
    </source>
</evidence>
<comment type="subunit">
    <text evidence="3">Component of a cohesin-like complex composed of ScpA, ScpB and the Smc homodimer, in which ScpA and ScpB bind to the head domain of Smc. The presence of the three proteins is required for the association of the complex with DNA.</text>
</comment>
<comment type="caution">
    <text evidence="4">The sequence shown here is derived from an EMBL/GenBank/DDBJ whole genome shotgun (WGS) entry which is preliminary data.</text>
</comment>
<comment type="similarity">
    <text evidence="3">Belongs to the ScpA family.</text>
</comment>
<evidence type="ECO:0000256" key="3">
    <source>
        <dbReference type="HAMAP-Rule" id="MF_01805"/>
    </source>
</evidence>
<dbReference type="EMBL" id="MCHY01000006">
    <property type="protein sequence ID" value="RKD25657.1"/>
    <property type="molecule type" value="Genomic_DNA"/>
</dbReference>
<dbReference type="Gene3D" id="1.10.10.580">
    <property type="entry name" value="Structural maintenance of chromosome 1. Chain E"/>
    <property type="match status" value="1"/>
</dbReference>
<evidence type="ECO:0000256" key="2">
    <source>
        <dbReference type="ARBA" id="ARBA00044777"/>
    </source>
</evidence>
<keyword evidence="5" id="KW-1185">Reference proteome</keyword>
<accession>A0A419SN02</accession>
<dbReference type="HAMAP" id="MF_01805">
    <property type="entry name" value="ScpA"/>
    <property type="match status" value="1"/>
</dbReference>
<keyword evidence="3" id="KW-0132">Cell division</keyword>